<gene>
    <name evidence="1" type="ORF">Poly21_49470</name>
</gene>
<protein>
    <submittedName>
        <fullName evidence="1">Uncharacterized protein</fullName>
    </submittedName>
</protein>
<sequence>MVPMTPRKMAHRIRLRKPWQRYDETVSRDDQRMVAISRAQATRVDVPDCLADDDGPAGVDRIHRAVYQRQFHRPSGIELGQRVLLEVGEVVGEIVQIRVNTFAVSAVDDGHANPSTAGGGSSLRLDLSGRLADHNELEIELESTLDAEGRPRLVGGVNLWILESE</sequence>
<evidence type="ECO:0000313" key="1">
    <source>
        <dbReference type="EMBL" id="TWU11040.1"/>
    </source>
</evidence>
<organism evidence="1 2">
    <name type="scientific">Allorhodopirellula heiligendammensis</name>
    <dbReference type="NCBI Taxonomy" id="2714739"/>
    <lineage>
        <taxon>Bacteria</taxon>
        <taxon>Pseudomonadati</taxon>
        <taxon>Planctomycetota</taxon>
        <taxon>Planctomycetia</taxon>
        <taxon>Pirellulales</taxon>
        <taxon>Pirellulaceae</taxon>
        <taxon>Allorhodopirellula</taxon>
    </lineage>
</organism>
<dbReference type="AlphaFoldDB" id="A0A5C6BGF6"/>
<proteinExistence type="predicted"/>
<evidence type="ECO:0000313" key="2">
    <source>
        <dbReference type="Proteomes" id="UP000319908"/>
    </source>
</evidence>
<dbReference type="EMBL" id="SJPU01000003">
    <property type="protein sequence ID" value="TWU11040.1"/>
    <property type="molecule type" value="Genomic_DNA"/>
</dbReference>
<keyword evidence="2" id="KW-1185">Reference proteome</keyword>
<reference evidence="1 2" key="1">
    <citation type="journal article" date="2020" name="Antonie Van Leeuwenhoek">
        <title>Rhodopirellula heiligendammensis sp. nov., Rhodopirellula pilleata sp. nov., and Rhodopirellula solitaria sp. nov. isolated from natural or artificial marine surfaces in Northern Germany and California, USA, and emended description of the genus Rhodopirellula.</title>
        <authorList>
            <person name="Kallscheuer N."/>
            <person name="Wiegand S."/>
            <person name="Jogler M."/>
            <person name="Boedeker C."/>
            <person name="Peeters S.H."/>
            <person name="Rast P."/>
            <person name="Heuer A."/>
            <person name="Jetten M.S.M."/>
            <person name="Rohde M."/>
            <person name="Jogler C."/>
        </authorList>
    </citation>
    <scope>NUCLEOTIDE SEQUENCE [LARGE SCALE GENOMIC DNA]</scope>
    <source>
        <strain evidence="1 2">Poly21</strain>
    </source>
</reference>
<dbReference type="Proteomes" id="UP000319908">
    <property type="component" value="Unassembled WGS sequence"/>
</dbReference>
<comment type="caution">
    <text evidence="1">The sequence shown here is derived from an EMBL/GenBank/DDBJ whole genome shotgun (WGS) entry which is preliminary data.</text>
</comment>
<dbReference type="Gene3D" id="2.60.120.260">
    <property type="entry name" value="Galactose-binding domain-like"/>
    <property type="match status" value="1"/>
</dbReference>
<name>A0A5C6BGF6_9BACT</name>
<accession>A0A5C6BGF6</accession>